<accession>A0A9K3H5Z1</accession>
<dbReference type="EMBL" id="MNCJ02000330">
    <property type="protein sequence ID" value="KAF5766014.1"/>
    <property type="molecule type" value="Genomic_DNA"/>
</dbReference>
<evidence type="ECO:0000313" key="2">
    <source>
        <dbReference type="Proteomes" id="UP000215914"/>
    </source>
</evidence>
<proteinExistence type="predicted"/>
<gene>
    <name evidence="1" type="ORF">HanXRQr2_Chr15g0710331</name>
</gene>
<reference evidence="1" key="2">
    <citation type="submission" date="2020-06" db="EMBL/GenBank/DDBJ databases">
        <title>Helianthus annuus Genome sequencing and assembly Release 2.</title>
        <authorList>
            <person name="Gouzy J."/>
            <person name="Langlade N."/>
            <person name="Munos S."/>
        </authorList>
    </citation>
    <scope>NUCLEOTIDE SEQUENCE</scope>
    <source>
        <tissue evidence="1">Leaves</tissue>
    </source>
</reference>
<comment type="caution">
    <text evidence="1">The sequence shown here is derived from an EMBL/GenBank/DDBJ whole genome shotgun (WGS) entry which is preliminary data.</text>
</comment>
<keyword evidence="2" id="KW-1185">Reference proteome</keyword>
<evidence type="ECO:0000313" key="1">
    <source>
        <dbReference type="EMBL" id="KAF5766014.1"/>
    </source>
</evidence>
<reference evidence="1" key="1">
    <citation type="journal article" date="2017" name="Nature">
        <title>The sunflower genome provides insights into oil metabolism, flowering and Asterid evolution.</title>
        <authorList>
            <person name="Badouin H."/>
            <person name="Gouzy J."/>
            <person name="Grassa C.J."/>
            <person name="Murat F."/>
            <person name="Staton S.E."/>
            <person name="Cottret L."/>
            <person name="Lelandais-Briere C."/>
            <person name="Owens G.L."/>
            <person name="Carrere S."/>
            <person name="Mayjonade B."/>
            <person name="Legrand L."/>
            <person name="Gill N."/>
            <person name="Kane N.C."/>
            <person name="Bowers J.E."/>
            <person name="Hubner S."/>
            <person name="Bellec A."/>
            <person name="Berard A."/>
            <person name="Berges H."/>
            <person name="Blanchet N."/>
            <person name="Boniface M.C."/>
            <person name="Brunel D."/>
            <person name="Catrice O."/>
            <person name="Chaidir N."/>
            <person name="Claudel C."/>
            <person name="Donnadieu C."/>
            <person name="Faraut T."/>
            <person name="Fievet G."/>
            <person name="Helmstetter N."/>
            <person name="King M."/>
            <person name="Knapp S.J."/>
            <person name="Lai Z."/>
            <person name="Le Paslier M.C."/>
            <person name="Lippi Y."/>
            <person name="Lorenzon L."/>
            <person name="Mandel J.R."/>
            <person name="Marage G."/>
            <person name="Marchand G."/>
            <person name="Marquand E."/>
            <person name="Bret-Mestries E."/>
            <person name="Morien E."/>
            <person name="Nambeesan S."/>
            <person name="Nguyen T."/>
            <person name="Pegot-Espagnet P."/>
            <person name="Pouilly N."/>
            <person name="Raftis F."/>
            <person name="Sallet E."/>
            <person name="Schiex T."/>
            <person name="Thomas J."/>
            <person name="Vandecasteele C."/>
            <person name="Vares D."/>
            <person name="Vear F."/>
            <person name="Vautrin S."/>
            <person name="Crespi M."/>
            <person name="Mangin B."/>
            <person name="Burke J.M."/>
            <person name="Salse J."/>
            <person name="Munos S."/>
            <person name="Vincourt P."/>
            <person name="Rieseberg L.H."/>
            <person name="Langlade N.B."/>
        </authorList>
    </citation>
    <scope>NUCLEOTIDE SEQUENCE</scope>
    <source>
        <tissue evidence="1">Leaves</tissue>
    </source>
</reference>
<dbReference type="AlphaFoldDB" id="A0A9K3H5Z1"/>
<sequence length="72" mass="8699">MVETGDPKTRYQETGSPIPNNLVFRFNSSNRTGLFLLARNVQRTLRHGRRQIWNCFEVVAFFRRGEVERWRW</sequence>
<dbReference type="Gramene" id="mRNA:HanXRQr2_Chr15g0710331">
    <property type="protein sequence ID" value="CDS:HanXRQr2_Chr15g0710331.1"/>
    <property type="gene ID" value="HanXRQr2_Chr15g0710331"/>
</dbReference>
<dbReference type="Proteomes" id="UP000215914">
    <property type="component" value="Unassembled WGS sequence"/>
</dbReference>
<protein>
    <submittedName>
        <fullName evidence="1">Uncharacterized protein</fullName>
    </submittedName>
</protein>
<organism evidence="1 2">
    <name type="scientific">Helianthus annuus</name>
    <name type="common">Common sunflower</name>
    <dbReference type="NCBI Taxonomy" id="4232"/>
    <lineage>
        <taxon>Eukaryota</taxon>
        <taxon>Viridiplantae</taxon>
        <taxon>Streptophyta</taxon>
        <taxon>Embryophyta</taxon>
        <taxon>Tracheophyta</taxon>
        <taxon>Spermatophyta</taxon>
        <taxon>Magnoliopsida</taxon>
        <taxon>eudicotyledons</taxon>
        <taxon>Gunneridae</taxon>
        <taxon>Pentapetalae</taxon>
        <taxon>asterids</taxon>
        <taxon>campanulids</taxon>
        <taxon>Asterales</taxon>
        <taxon>Asteraceae</taxon>
        <taxon>Asteroideae</taxon>
        <taxon>Heliantheae alliance</taxon>
        <taxon>Heliantheae</taxon>
        <taxon>Helianthus</taxon>
    </lineage>
</organism>
<name>A0A9K3H5Z1_HELAN</name>